<evidence type="ECO:0000313" key="3">
    <source>
        <dbReference type="EMBL" id="EPS28784.1"/>
    </source>
</evidence>
<dbReference type="HOGENOM" id="CLU_665813_0_0_1"/>
<feature type="region of interest" description="Disordered" evidence="1">
    <location>
        <begin position="259"/>
        <end position="286"/>
    </location>
</feature>
<reference evidence="3 4" key="1">
    <citation type="journal article" date="2013" name="PLoS ONE">
        <title>Genomic and secretomic analyses reveal unique features of the lignocellulolytic enzyme system of Penicillium decumbens.</title>
        <authorList>
            <person name="Liu G."/>
            <person name="Zhang L."/>
            <person name="Wei X."/>
            <person name="Zou G."/>
            <person name="Qin Y."/>
            <person name="Ma L."/>
            <person name="Li J."/>
            <person name="Zheng H."/>
            <person name="Wang S."/>
            <person name="Wang C."/>
            <person name="Xun L."/>
            <person name="Zhao G.-P."/>
            <person name="Zhou Z."/>
            <person name="Qu Y."/>
        </authorList>
    </citation>
    <scope>NUCLEOTIDE SEQUENCE [LARGE SCALE GENOMIC DNA]</scope>
    <source>
        <strain evidence="4">114-2 / CGMCC 5302</strain>
    </source>
</reference>
<gene>
    <name evidence="3" type="ORF">PDE_03730</name>
</gene>
<dbReference type="PhylomeDB" id="S7ZET4"/>
<keyword evidence="4" id="KW-1185">Reference proteome</keyword>
<dbReference type="EMBL" id="KB644411">
    <property type="protein sequence ID" value="EPS28784.1"/>
    <property type="molecule type" value="Genomic_DNA"/>
</dbReference>
<dbReference type="Pfam" id="PF00656">
    <property type="entry name" value="Peptidase_C14"/>
    <property type="match status" value="1"/>
</dbReference>
<evidence type="ECO:0000256" key="1">
    <source>
        <dbReference type="SAM" id="MobiDB-lite"/>
    </source>
</evidence>
<dbReference type="GO" id="GO:0006508">
    <property type="term" value="P:proteolysis"/>
    <property type="evidence" value="ECO:0007669"/>
    <property type="project" value="InterPro"/>
</dbReference>
<dbReference type="AlphaFoldDB" id="S7ZET4"/>
<dbReference type="STRING" id="933388.S7ZET4"/>
<dbReference type="InterPro" id="IPR011600">
    <property type="entry name" value="Pept_C14_caspase"/>
</dbReference>
<dbReference type="OrthoDB" id="4760831at2759"/>
<name>S7ZET4_PENO1</name>
<feature type="domain" description="Peptidase C14 caspase" evidence="2">
    <location>
        <begin position="111"/>
        <end position="182"/>
    </location>
</feature>
<proteinExistence type="predicted"/>
<dbReference type="Proteomes" id="UP000019376">
    <property type="component" value="Unassembled WGS sequence"/>
</dbReference>
<sequence>MSSSDLNVLSDRSICRWTRPQEGQDVPDLRASLQKTIEARDNQYVNIRAVLFYFEDDNTNAAQDARTFSHLLDDVFEIQWQEVCLQSSDRFPENTFKEHVKGALLPPDALCPQLLIVYYAGHGWVTEGGDFRLGTEKRFIQWTFIKNELIDTSMSHDMTGIDVLYVLDCCYGGTAKPTRGLRAIQALAASEFETNVRSRNQISFTRNLRTAIYGIKAGQQGLSIISIFERLQRPPNTPSVTPTMTTFSGLYPIVLPLKKGGRHATSSSSSSSSPQSSQTLRRHSWLSTQSPSDIHVLVDLVINGEAEEDIYSFHQTVQAFPPHMHATIVNAWRTSQQSFVVLLEMSWETWALWSMTVDLRVCRILAGQSVFSAQAPLSDFEDLSVNASPLVLREKQ</sequence>
<dbReference type="GO" id="GO:0004197">
    <property type="term" value="F:cysteine-type endopeptidase activity"/>
    <property type="evidence" value="ECO:0007669"/>
    <property type="project" value="InterPro"/>
</dbReference>
<evidence type="ECO:0000259" key="2">
    <source>
        <dbReference type="Pfam" id="PF00656"/>
    </source>
</evidence>
<feature type="compositionally biased region" description="Low complexity" evidence="1">
    <location>
        <begin position="266"/>
        <end position="278"/>
    </location>
</feature>
<protein>
    <recommendedName>
        <fullName evidence="2">Peptidase C14 caspase domain-containing protein</fullName>
    </recommendedName>
</protein>
<evidence type="ECO:0000313" key="4">
    <source>
        <dbReference type="Proteomes" id="UP000019376"/>
    </source>
</evidence>
<organism evidence="3 4">
    <name type="scientific">Penicillium oxalicum (strain 114-2 / CGMCC 5302)</name>
    <name type="common">Penicillium decumbens</name>
    <dbReference type="NCBI Taxonomy" id="933388"/>
    <lineage>
        <taxon>Eukaryota</taxon>
        <taxon>Fungi</taxon>
        <taxon>Dikarya</taxon>
        <taxon>Ascomycota</taxon>
        <taxon>Pezizomycotina</taxon>
        <taxon>Eurotiomycetes</taxon>
        <taxon>Eurotiomycetidae</taxon>
        <taxon>Eurotiales</taxon>
        <taxon>Aspergillaceae</taxon>
        <taxon>Penicillium</taxon>
    </lineage>
</organism>
<accession>S7ZET4</accession>